<protein>
    <submittedName>
        <fullName evidence="2">Uncharacterized protein</fullName>
    </submittedName>
</protein>
<name>A0ABW3T1L4_9CAUL</name>
<accession>A0ABW3T1L4</accession>
<dbReference type="RefSeq" id="WP_374348135.1">
    <property type="nucleotide sequence ID" value="NZ_JBHTLQ010000009.1"/>
</dbReference>
<feature type="transmembrane region" description="Helical" evidence="1">
    <location>
        <begin position="12"/>
        <end position="33"/>
    </location>
</feature>
<gene>
    <name evidence="2" type="ORF">ACFQ27_05890</name>
</gene>
<sequence>MSEPSRKLPPFRWLTLAEAVGVLALVVAALGYWDTHRERVAAAKAHEAEAEASVRRQAFLMTASPQGDGAWLKLEAVTEGQVIQTQAIWFPKALREAKVETTGNPRLEAGWIAGPLRKMSPKAETGRVPVAIQTVFVEDGQMKTDRALYQLGYSLHPRLLRGAEIKLEGLSLVRRGLKGEPQAAADSLWPKT</sequence>
<organism evidence="2 3">
    <name type="scientific">Phenylobacterium conjunctum</name>
    <dbReference type="NCBI Taxonomy" id="1298959"/>
    <lineage>
        <taxon>Bacteria</taxon>
        <taxon>Pseudomonadati</taxon>
        <taxon>Pseudomonadota</taxon>
        <taxon>Alphaproteobacteria</taxon>
        <taxon>Caulobacterales</taxon>
        <taxon>Caulobacteraceae</taxon>
        <taxon>Phenylobacterium</taxon>
    </lineage>
</organism>
<keyword evidence="3" id="KW-1185">Reference proteome</keyword>
<proteinExistence type="predicted"/>
<reference evidence="3" key="1">
    <citation type="journal article" date="2019" name="Int. J. Syst. Evol. Microbiol.">
        <title>The Global Catalogue of Microorganisms (GCM) 10K type strain sequencing project: providing services to taxonomists for standard genome sequencing and annotation.</title>
        <authorList>
            <consortium name="The Broad Institute Genomics Platform"/>
            <consortium name="The Broad Institute Genome Sequencing Center for Infectious Disease"/>
            <person name="Wu L."/>
            <person name="Ma J."/>
        </authorList>
    </citation>
    <scope>NUCLEOTIDE SEQUENCE [LARGE SCALE GENOMIC DNA]</scope>
    <source>
        <strain evidence="3">CCUG 55074</strain>
    </source>
</reference>
<evidence type="ECO:0000313" key="2">
    <source>
        <dbReference type="EMBL" id="MFD1190106.1"/>
    </source>
</evidence>
<evidence type="ECO:0000313" key="3">
    <source>
        <dbReference type="Proteomes" id="UP001597216"/>
    </source>
</evidence>
<dbReference type="Proteomes" id="UP001597216">
    <property type="component" value="Unassembled WGS sequence"/>
</dbReference>
<keyword evidence="1" id="KW-0812">Transmembrane</keyword>
<comment type="caution">
    <text evidence="2">The sequence shown here is derived from an EMBL/GenBank/DDBJ whole genome shotgun (WGS) entry which is preliminary data.</text>
</comment>
<keyword evidence="1" id="KW-0472">Membrane</keyword>
<evidence type="ECO:0000256" key="1">
    <source>
        <dbReference type="SAM" id="Phobius"/>
    </source>
</evidence>
<keyword evidence="1" id="KW-1133">Transmembrane helix</keyword>
<dbReference type="EMBL" id="JBHTLQ010000009">
    <property type="protein sequence ID" value="MFD1190106.1"/>
    <property type="molecule type" value="Genomic_DNA"/>
</dbReference>